<comment type="caution">
    <text evidence="1">The sequence shown here is derived from an EMBL/GenBank/DDBJ whole genome shotgun (WGS) entry which is preliminary data.</text>
</comment>
<dbReference type="InterPro" id="IPR023430">
    <property type="entry name" value="Pept_HybD-like_dom_sf"/>
</dbReference>
<dbReference type="CDD" id="cd06066">
    <property type="entry name" value="H2MP_NAD-link-bidir"/>
    <property type="match status" value="1"/>
</dbReference>
<dbReference type="Proteomes" id="UP001165089">
    <property type="component" value="Unassembled WGS sequence"/>
</dbReference>
<dbReference type="PANTHER" id="PTHR30302">
    <property type="entry name" value="HYDROGENASE 1 MATURATION PROTEASE"/>
    <property type="match status" value="1"/>
</dbReference>
<dbReference type="EMBL" id="BSDD01000005">
    <property type="protein sequence ID" value="GLH70975.1"/>
    <property type="molecule type" value="Genomic_DNA"/>
</dbReference>
<evidence type="ECO:0000313" key="2">
    <source>
        <dbReference type="Proteomes" id="UP001165089"/>
    </source>
</evidence>
<evidence type="ECO:0000313" key="1">
    <source>
        <dbReference type="EMBL" id="GLH70975.1"/>
    </source>
</evidence>
<dbReference type="RefSeq" id="WP_285726765.1">
    <property type="nucleotide sequence ID" value="NZ_BSDD01000005.1"/>
</dbReference>
<dbReference type="InterPro" id="IPR000671">
    <property type="entry name" value="Peptidase_A31"/>
</dbReference>
<reference evidence="1 2" key="1">
    <citation type="journal article" date="2023" name="Antonie Van Leeuwenhoek">
        <title>Mesoterricola silvestris gen. nov., sp. nov., Mesoterricola sediminis sp. nov., Geothrix oryzae sp. nov., Geothrix edaphica sp. nov., Geothrix rubra sp. nov., and Geothrix limicola sp. nov., six novel members of Acidobacteriota isolated from soils.</title>
        <authorList>
            <person name="Itoh H."/>
            <person name="Sugisawa Y."/>
            <person name="Mise K."/>
            <person name="Xu Z."/>
            <person name="Kuniyasu M."/>
            <person name="Ushijima N."/>
            <person name="Kawano K."/>
            <person name="Kobayashi E."/>
            <person name="Shiratori Y."/>
            <person name="Masuda Y."/>
            <person name="Senoo K."/>
        </authorList>
    </citation>
    <scope>NUCLEOTIDE SEQUENCE [LARGE SCALE GENOMIC DNA]</scope>
    <source>
        <strain evidence="1 2">Red803</strain>
    </source>
</reference>
<keyword evidence="2" id="KW-1185">Reference proteome</keyword>
<protein>
    <recommendedName>
        <fullName evidence="3">Hydrogenase maturation protease</fullName>
    </recommendedName>
</protein>
<proteinExistence type="predicted"/>
<dbReference type="NCBIfam" id="TIGR00072">
    <property type="entry name" value="hydrog_prot"/>
    <property type="match status" value="1"/>
</dbReference>
<evidence type="ECO:0008006" key="3">
    <source>
        <dbReference type="Google" id="ProtNLM"/>
    </source>
</evidence>
<gene>
    <name evidence="1" type="ORF">GETHPA_25080</name>
</gene>
<accession>A0ABQ5Q845</accession>
<organism evidence="1 2">
    <name type="scientific">Geothrix rubra</name>
    <dbReference type="NCBI Taxonomy" id="2927977"/>
    <lineage>
        <taxon>Bacteria</taxon>
        <taxon>Pseudomonadati</taxon>
        <taxon>Acidobacteriota</taxon>
        <taxon>Holophagae</taxon>
        <taxon>Holophagales</taxon>
        <taxon>Holophagaceae</taxon>
        <taxon>Geothrix</taxon>
    </lineage>
</organism>
<dbReference type="PANTHER" id="PTHR30302:SF5">
    <property type="entry name" value="SLR1876 PROTEIN"/>
    <property type="match status" value="1"/>
</dbReference>
<name>A0ABQ5Q845_9BACT</name>
<dbReference type="Gene3D" id="3.40.50.1450">
    <property type="entry name" value="HybD-like"/>
    <property type="match status" value="1"/>
</dbReference>
<sequence>MGAVVLGYGNPSRGDDALGPRLLERADAWLAERPGLDVATVADFQLQIEHALDLKDRELVLFLDADAGCTGAFAFAPVGPARDSSYSTHELSPGAVLQVYRAVEGQAPPPAYVLSVRGERFDLGEPLSPAAEVHLEAAWAFLEDLLEDPRPAAWTAKLPCLHA</sequence>
<dbReference type="SUPFAM" id="SSF53163">
    <property type="entry name" value="HybD-like"/>
    <property type="match status" value="1"/>
</dbReference>